<dbReference type="Proteomes" id="UP000190774">
    <property type="component" value="Unassembled WGS sequence"/>
</dbReference>
<dbReference type="PANTHER" id="PTHR47572">
    <property type="entry name" value="LIPOPROTEIN-RELATED"/>
    <property type="match status" value="1"/>
</dbReference>
<evidence type="ECO:0000256" key="1">
    <source>
        <dbReference type="PIRSR" id="PIRSR605511-1"/>
    </source>
</evidence>
<name>A0A1T4Y9F8_9BACT</name>
<evidence type="ECO:0000313" key="5">
    <source>
        <dbReference type="EMBL" id="SKA98148.1"/>
    </source>
</evidence>
<dbReference type="EMBL" id="FUYE01000008">
    <property type="protein sequence ID" value="SKA98148.1"/>
    <property type="molecule type" value="Genomic_DNA"/>
</dbReference>
<feature type="active site" description="Proton donor/acceptor" evidence="1">
    <location>
        <position position="217"/>
    </location>
</feature>
<evidence type="ECO:0000313" key="6">
    <source>
        <dbReference type="Proteomes" id="UP000190774"/>
    </source>
</evidence>
<keyword evidence="2" id="KW-0479">Metal-binding</keyword>
<dbReference type="GO" id="GO:0046872">
    <property type="term" value="F:metal ion binding"/>
    <property type="evidence" value="ECO:0007669"/>
    <property type="project" value="UniProtKB-KW"/>
</dbReference>
<feature type="signal peptide" evidence="3">
    <location>
        <begin position="1"/>
        <end position="19"/>
    </location>
</feature>
<dbReference type="Pfam" id="PF08450">
    <property type="entry name" value="SGL"/>
    <property type="match status" value="1"/>
</dbReference>
<keyword evidence="3" id="KW-0732">Signal</keyword>
<sequence>MLRLALGIAVLSCLAAVQSAEVLFQAQPFTRAGLFTDGIEGPACDAQGNIYCVKFGGEHTLGKTTPKGESELFITLPEGSTANGIRFAPDGYLYVADYTGHQILKVHPTTGDLTVFAHEPKMNQPNDLAIAPDGSFYASDPDWKNGTGQIWRFDRAGKSSRVAKDMGTTNGIDLSPDGQVLYVNESVQRRVWAFSVSADGSLKNKRLIKEFPDFGFDGMRVDAKGDLYITRHGKGTVVKLSPQGKILKEIELPGSKPSNLCFGGPDGRTIYVTEMEHGRLISFRVDEPGLEWLRMQEWQRP</sequence>
<dbReference type="OrthoDB" id="2633250at2"/>
<keyword evidence="2" id="KW-0862">Zinc</keyword>
<protein>
    <submittedName>
        <fullName evidence="5">Sugar lactone lactonase YvrE</fullName>
    </submittedName>
</protein>
<proteinExistence type="predicted"/>
<dbReference type="AlphaFoldDB" id="A0A1T4Y9F8"/>
<feature type="binding site" evidence="2">
    <location>
        <position position="170"/>
    </location>
    <ligand>
        <name>a divalent metal cation</name>
        <dbReference type="ChEBI" id="CHEBI:60240"/>
    </ligand>
</feature>
<gene>
    <name evidence="5" type="ORF">SAMN02745166_02692</name>
</gene>
<dbReference type="PANTHER" id="PTHR47572:SF5">
    <property type="entry name" value="BLR2277 PROTEIN"/>
    <property type="match status" value="1"/>
</dbReference>
<dbReference type="Gene3D" id="2.120.10.30">
    <property type="entry name" value="TolB, C-terminal domain"/>
    <property type="match status" value="1"/>
</dbReference>
<dbReference type="PRINTS" id="PR01790">
    <property type="entry name" value="SMP30FAMILY"/>
</dbReference>
<keyword evidence="6" id="KW-1185">Reference proteome</keyword>
<feature type="binding site" evidence="2">
    <location>
        <position position="140"/>
    </location>
    <ligand>
        <name>substrate</name>
    </ligand>
</feature>
<dbReference type="InterPro" id="IPR005511">
    <property type="entry name" value="SMP-30"/>
</dbReference>
<evidence type="ECO:0000259" key="4">
    <source>
        <dbReference type="Pfam" id="PF08450"/>
    </source>
</evidence>
<dbReference type="InterPro" id="IPR011042">
    <property type="entry name" value="6-blade_b-propeller_TolB-like"/>
</dbReference>
<comment type="cofactor">
    <cofactor evidence="2">
        <name>Zn(2+)</name>
        <dbReference type="ChEBI" id="CHEBI:29105"/>
    </cofactor>
    <text evidence="2">Binds 1 divalent metal cation per subunit.</text>
</comment>
<feature type="binding site" evidence="2">
    <location>
        <position position="126"/>
    </location>
    <ligand>
        <name>substrate</name>
    </ligand>
</feature>
<dbReference type="InterPro" id="IPR013658">
    <property type="entry name" value="SGL"/>
</dbReference>
<dbReference type="STRING" id="48467.SAMN02745166_02692"/>
<feature type="chain" id="PRO_5012233680" evidence="3">
    <location>
        <begin position="20"/>
        <end position="301"/>
    </location>
</feature>
<feature type="binding site" evidence="2">
    <location>
        <position position="217"/>
    </location>
    <ligand>
        <name>a divalent metal cation</name>
        <dbReference type="ChEBI" id="CHEBI:60240"/>
    </ligand>
</feature>
<evidence type="ECO:0000256" key="3">
    <source>
        <dbReference type="SAM" id="SignalP"/>
    </source>
</evidence>
<accession>A0A1T4Y9F8</accession>
<dbReference type="InterPro" id="IPR051262">
    <property type="entry name" value="SMP-30/CGR1_Lactonase"/>
</dbReference>
<reference evidence="6" key="1">
    <citation type="submission" date="2017-02" db="EMBL/GenBank/DDBJ databases">
        <authorList>
            <person name="Varghese N."/>
            <person name="Submissions S."/>
        </authorList>
    </citation>
    <scope>NUCLEOTIDE SEQUENCE [LARGE SCALE GENOMIC DNA]</scope>
    <source>
        <strain evidence="6">ATCC 700200</strain>
    </source>
</reference>
<feature type="domain" description="SMP-30/Gluconolactonase/LRE-like region" evidence="4">
    <location>
        <begin position="40"/>
        <end position="274"/>
    </location>
</feature>
<dbReference type="SUPFAM" id="SSF63829">
    <property type="entry name" value="Calcium-dependent phosphotriesterase"/>
    <property type="match status" value="1"/>
</dbReference>
<evidence type="ECO:0000256" key="2">
    <source>
        <dbReference type="PIRSR" id="PIRSR605511-2"/>
    </source>
</evidence>
<dbReference type="RefSeq" id="WP_078813880.1">
    <property type="nucleotide sequence ID" value="NZ_FUYE01000008.1"/>
</dbReference>
<organism evidence="5 6">
    <name type="scientific">Prosthecobacter debontii</name>
    <dbReference type="NCBI Taxonomy" id="48467"/>
    <lineage>
        <taxon>Bacteria</taxon>
        <taxon>Pseudomonadati</taxon>
        <taxon>Verrucomicrobiota</taxon>
        <taxon>Verrucomicrobiia</taxon>
        <taxon>Verrucomicrobiales</taxon>
        <taxon>Verrucomicrobiaceae</taxon>
        <taxon>Prosthecobacter</taxon>
    </lineage>
</organism>